<dbReference type="Proteomes" id="UP000062160">
    <property type="component" value="Unassembled WGS sequence"/>
</dbReference>
<dbReference type="PROSITE" id="PS51272">
    <property type="entry name" value="SLH"/>
    <property type="match status" value="3"/>
</dbReference>
<feature type="domain" description="SLH" evidence="3">
    <location>
        <begin position="30"/>
        <end position="94"/>
    </location>
</feature>
<accession>A0A0U9HF55</accession>
<reference evidence="4" key="1">
    <citation type="journal article" date="2016" name="Genome Announc.">
        <title>Draft Genome Sequence of the Syntrophic Lactate-Degrading Bacterium Tepidanaerobacter syntrophicus JLT.</title>
        <authorList>
            <person name="Matsuura N."/>
            <person name="Ohashi A."/>
            <person name="Tourlousse D.M."/>
            <person name="Sekiguchi Y."/>
        </authorList>
    </citation>
    <scope>NUCLEOTIDE SEQUENCE [LARGE SCALE GENOMIC DNA]</scope>
    <source>
        <strain evidence="4">JL</strain>
    </source>
</reference>
<name>A0A0U9HF55_9FIRM</name>
<protein>
    <submittedName>
        <fullName evidence="4">S-layer homology domain-containing protein</fullName>
    </submittedName>
</protein>
<evidence type="ECO:0000259" key="3">
    <source>
        <dbReference type="PROSITE" id="PS51272"/>
    </source>
</evidence>
<evidence type="ECO:0000313" key="4">
    <source>
        <dbReference type="EMBL" id="GAQ25458.1"/>
    </source>
</evidence>
<feature type="signal peptide" evidence="2">
    <location>
        <begin position="1"/>
        <end position="30"/>
    </location>
</feature>
<dbReference type="InterPro" id="IPR051465">
    <property type="entry name" value="Cell_Envelope_Struct_Comp"/>
</dbReference>
<evidence type="ECO:0000256" key="1">
    <source>
        <dbReference type="ARBA" id="ARBA00022737"/>
    </source>
</evidence>
<keyword evidence="1" id="KW-0677">Repeat</keyword>
<dbReference type="PANTHER" id="PTHR43308">
    <property type="entry name" value="OUTER MEMBRANE PROTEIN ALPHA-RELATED"/>
    <property type="match status" value="1"/>
</dbReference>
<dbReference type="InterPro" id="IPR001119">
    <property type="entry name" value="SLH_dom"/>
</dbReference>
<feature type="domain" description="SLH" evidence="3">
    <location>
        <begin position="96"/>
        <end position="159"/>
    </location>
</feature>
<proteinExistence type="predicted"/>
<keyword evidence="2" id="KW-0732">Signal</keyword>
<dbReference type="OrthoDB" id="2611444at2"/>
<gene>
    <name evidence="4" type="ORF">TSYNT_7484</name>
</gene>
<dbReference type="Pfam" id="PF00395">
    <property type="entry name" value="SLH"/>
    <property type="match status" value="3"/>
</dbReference>
<evidence type="ECO:0000256" key="2">
    <source>
        <dbReference type="SAM" id="SignalP"/>
    </source>
</evidence>
<organism evidence="4">
    <name type="scientific">Tepidanaerobacter syntrophicus</name>
    <dbReference type="NCBI Taxonomy" id="224999"/>
    <lineage>
        <taxon>Bacteria</taxon>
        <taxon>Bacillati</taxon>
        <taxon>Bacillota</taxon>
        <taxon>Clostridia</taxon>
        <taxon>Thermosediminibacterales</taxon>
        <taxon>Tepidanaerobacteraceae</taxon>
        <taxon>Tepidanaerobacter</taxon>
    </lineage>
</organism>
<dbReference type="RefSeq" id="WP_059032836.1">
    <property type="nucleotide sequence ID" value="NZ_BSDN01000011.1"/>
</dbReference>
<dbReference type="AlphaFoldDB" id="A0A0U9HF55"/>
<feature type="domain" description="SLH" evidence="3">
    <location>
        <begin position="164"/>
        <end position="227"/>
    </location>
</feature>
<dbReference type="EMBL" id="DF977001">
    <property type="protein sequence ID" value="GAQ25458.1"/>
    <property type="molecule type" value="Genomic_DNA"/>
</dbReference>
<feature type="chain" id="PRO_5006864885" evidence="2">
    <location>
        <begin position="31"/>
        <end position="625"/>
    </location>
</feature>
<dbReference type="STRING" id="224999.GCA_001485475_01475"/>
<dbReference type="PANTHER" id="PTHR43308:SF5">
    <property type="entry name" value="S-LAYER PROTEIN _ PEPTIDOGLYCAN ENDO-BETA-N-ACETYLGLUCOSAMINIDASE"/>
    <property type="match status" value="1"/>
</dbReference>
<sequence>MKISRTKKISIALLAIALLISSLSLTPAAAATFTDITAAKYDWARPYIEKMNLLGIVKGMSDTSYGPDNSVTREQLITMLVRLMGWESEAAGKSIPSTFAKASSVAPWARGYVAVAVEKGIISGDDLKDFRPADAATRSEIAVFAVRALGLESEAKNRTNLTVSLSFTDGYLIEPEVKPYIEIAVEKGIMQGYPDKSFKPNDKVTRAQVAAVLNNMIKAGNITSSIVKGTVEEVDTTLLPSVEVKLSTGATKTYTINTYSTVIYKEDEDGALSKASLADIKEGNTVSIIANGNTASYIEIAYSDEEPGSTSGTTTGTATIEGIIRGINTSTKVLTIENDDTEKYESYPIASDAKIIRDGETTDIYKLVIGDTATVTITDGKVTKINAESATKEVTGTIVDIDFSTKNPTITIEDDNGRKHDYEVDEDAVIRKNSKSADISDLKTDDEVELTLEYDVVVKIVAESTEQDVSGTVKAVTFTDSKDTITVVDEDGKEHVITITRDTEIIKDRERIDATEIRPNYYVDVEVENNEAVRIDVTVKNVKETLTGTVVNVNEDVKVIVVSVKNSDGTKSNQHVYYTSDTIFYKDNREVRISKILVGDEVICIGDYDNGLFFADTIHDLTISD</sequence>
<evidence type="ECO:0000313" key="5">
    <source>
        <dbReference type="Proteomes" id="UP000062160"/>
    </source>
</evidence>
<keyword evidence="5" id="KW-1185">Reference proteome</keyword>